<sequence length="132" mass="13759">MATTTKRVYRYPGQGVEPDAAGDIQKLAEDVDNDVAKLFDGLPDKIQAGDDSISIGAGVASVTKTILFPTAFATVPKVTVQNTANVAGRASLLGLYVNSKTVSGFTVKMQTADNANIGTSYAIAFDWIAVSA</sequence>
<dbReference type="RefSeq" id="YP_010761577.1">
    <property type="nucleotide sequence ID" value="NC_073600.1"/>
</dbReference>
<gene>
    <name evidence="1" type="primary">11</name>
    <name evidence="1" type="ORF">SEA_YAVRU_11</name>
</gene>
<evidence type="ECO:0000313" key="2">
    <source>
        <dbReference type="Proteomes" id="UP000593988"/>
    </source>
</evidence>
<dbReference type="InterPro" id="IPR037221">
    <property type="entry name" value="H-type_lectin_dom_sf"/>
</dbReference>
<dbReference type="Proteomes" id="UP000593988">
    <property type="component" value="Segment"/>
</dbReference>
<dbReference type="EMBL" id="MT889364">
    <property type="protein sequence ID" value="QOP64224.1"/>
    <property type="molecule type" value="Genomic_DNA"/>
</dbReference>
<accession>A0A7M1CIX5</accession>
<name>A0A7M1CIX5_9CAUD</name>
<keyword evidence="2" id="KW-1185">Reference proteome</keyword>
<organism evidence="1 2">
    <name type="scientific">Arthrobacter phage Yavru</name>
    <dbReference type="NCBI Taxonomy" id="2776857"/>
    <lineage>
        <taxon>Viruses</taxon>
        <taxon>Duplodnaviria</taxon>
        <taxon>Heunggongvirae</taxon>
        <taxon>Uroviricota</taxon>
        <taxon>Caudoviricetes</taxon>
        <taxon>Whytuvirus</taxon>
        <taxon>Whytuvirus yavru</taxon>
    </lineage>
</organism>
<dbReference type="KEGG" id="vg:80090829"/>
<reference evidence="1 2" key="1">
    <citation type="submission" date="2020-08" db="EMBL/GenBank/DDBJ databases">
        <authorList>
            <person name="Ulker M."/>
            <person name="Siddiqui F.A."/>
            <person name="Anastasi R.E."/>
            <person name="Conroy D.J."/>
            <person name="Edwards E.G."/>
            <person name="Gerton T.J."/>
            <person name="Laizure I.E."/>
            <person name="Reynolds J.D."/>
            <person name="Ouellette S.K."/>
            <person name="Duggan K.O."/>
            <person name="Johnson K.C."/>
            <person name="MacLea K.S."/>
            <person name="Gurney S.M.R."/>
            <person name="Garlena R.A."/>
            <person name="Russell D.A."/>
            <person name="Pope W.H."/>
            <person name="Jacobs-Sera D."/>
            <person name="Hatfull G.F."/>
        </authorList>
    </citation>
    <scope>NUCLEOTIDE SEQUENCE [LARGE SCALE GENOMIC DNA]</scope>
</reference>
<dbReference type="SUPFAM" id="SSF141086">
    <property type="entry name" value="Agglutinin HPA-like"/>
    <property type="match status" value="1"/>
</dbReference>
<evidence type="ECO:0000313" key="1">
    <source>
        <dbReference type="EMBL" id="QOP64224.1"/>
    </source>
</evidence>
<dbReference type="GeneID" id="80090829"/>
<proteinExistence type="predicted"/>
<dbReference type="Gene3D" id="2.60.40.2080">
    <property type="match status" value="1"/>
</dbReference>
<protein>
    <submittedName>
        <fullName evidence="1">Minor tail protein</fullName>
    </submittedName>
</protein>